<dbReference type="EMBL" id="CABD030092948">
    <property type="status" value="NOT_ANNOTATED_CDS"/>
    <property type="molecule type" value="Genomic_DNA"/>
</dbReference>
<evidence type="ECO:0000256" key="2">
    <source>
        <dbReference type="SAM" id="SignalP"/>
    </source>
</evidence>
<dbReference type="GeneTree" id="ENSGT00940000158191"/>
<dbReference type="Ensembl" id="ENSGGOT00000052573.1">
    <property type="protein sequence ID" value="ENSGGOP00000031220.1"/>
    <property type="gene ID" value="ENSGGOG00000005624.3"/>
</dbReference>
<dbReference type="Proteomes" id="UP000001519">
    <property type="component" value="Chromosome 14"/>
</dbReference>
<sequence length="62" mass="6506">MVELMFPLLLLLLPFLLYVAAPQIRSSSIFSLPGCGKGGIGGQRDPDHDREPAGVGAETGPV</sequence>
<evidence type="ECO:0000313" key="4">
    <source>
        <dbReference type="Proteomes" id="UP000001519"/>
    </source>
</evidence>
<accession>A0A2I2Y8R0</accession>
<evidence type="ECO:0000313" key="3">
    <source>
        <dbReference type="Ensembl" id="ENSGGOP00000031220.1"/>
    </source>
</evidence>
<name>A0A2I2Y8R0_GORGO</name>
<reference evidence="3 4" key="2">
    <citation type="journal article" date="2012" name="Nature">
        <title>Insights into hominid evolution from the gorilla genome sequence.</title>
        <authorList>
            <person name="Scally A."/>
            <person name="Dutheil J.Y."/>
            <person name="Hillier L.W."/>
            <person name="Jordan G.E."/>
            <person name="Goodhead I."/>
            <person name="Herrero J."/>
            <person name="Hobolth A."/>
            <person name="Lappalainen T."/>
            <person name="Mailund T."/>
            <person name="Marques-Bonet T."/>
            <person name="McCarthy S."/>
            <person name="Montgomery S.H."/>
            <person name="Schwalie P.C."/>
            <person name="Tang Y.A."/>
            <person name="Ward M.C."/>
            <person name="Xue Y."/>
            <person name="Yngvadottir B."/>
            <person name="Alkan C."/>
            <person name="Andersen L.N."/>
            <person name="Ayub Q."/>
            <person name="Ball E.V."/>
            <person name="Beal K."/>
            <person name="Bradley B.J."/>
            <person name="Chen Y."/>
            <person name="Clee C.M."/>
            <person name="Fitzgerald S."/>
            <person name="Graves T.A."/>
            <person name="Gu Y."/>
            <person name="Heath P."/>
            <person name="Heger A."/>
            <person name="Karakoc E."/>
            <person name="Kolb-Kokocinski A."/>
            <person name="Laird G.K."/>
            <person name="Lunter G."/>
            <person name="Meader S."/>
            <person name="Mort M."/>
            <person name="Mullikin J.C."/>
            <person name="Munch K."/>
            <person name="O'Connor T.D."/>
            <person name="Phillips A.D."/>
            <person name="Prado-Martinez J."/>
            <person name="Rogers A.S."/>
            <person name="Sajjadian S."/>
            <person name="Schmidt D."/>
            <person name="Shaw K."/>
            <person name="Simpson J.T."/>
            <person name="Stenson P.D."/>
            <person name="Turner D.J."/>
            <person name="Vigilant L."/>
            <person name="Vilella A.J."/>
            <person name="Whitener W."/>
            <person name="Zhu B."/>
            <person name="Cooper D.N."/>
            <person name="de Jong P."/>
            <person name="Dermitzakis E.T."/>
            <person name="Eichler E.E."/>
            <person name="Flicek P."/>
            <person name="Goldman N."/>
            <person name="Mundy N.I."/>
            <person name="Ning Z."/>
            <person name="Odom D.T."/>
            <person name="Ponting C.P."/>
            <person name="Quail M.A."/>
            <person name="Ryder O.A."/>
            <person name="Searle S.M."/>
            <person name="Warren W.C."/>
            <person name="Wilson R.K."/>
            <person name="Schierup M.H."/>
            <person name="Rogers J."/>
            <person name="Tyler-Smith C."/>
            <person name="Durbin R."/>
        </authorList>
    </citation>
    <scope>NUCLEOTIDE SEQUENCE [LARGE SCALE GENOMIC DNA]</scope>
</reference>
<protein>
    <submittedName>
        <fullName evidence="3">Retinol dehydrogenase 11</fullName>
    </submittedName>
</protein>
<feature type="region of interest" description="Disordered" evidence="1">
    <location>
        <begin position="40"/>
        <end position="62"/>
    </location>
</feature>
<dbReference type="EMBL" id="CABD030092947">
    <property type="status" value="NOT_ANNOTATED_CDS"/>
    <property type="molecule type" value="Genomic_DNA"/>
</dbReference>
<reference evidence="4" key="1">
    <citation type="submission" date="2011-05" db="EMBL/GenBank/DDBJ databases">
        <title>Insights into the evolution of the great apes provided by the gorilla genome.</title>
        <authorList>
            <person name="Scally A."/>
        </authorList>
    </citation>
    <scope>NUCLEOTIDE SEQUENCE [LARGE SCALE GENOMIC DNA]</scope>
</reference>
<proteinExistence type="predicted"/>
<reference evidence="3" key="3">
    <citation type="submission" date="2025-08" db="UniProtKB">
        <authorList>
            <consortium name="Ensembl"/>
        </authorList>
    </citation>
    <scope>IDENTIFICATION</scope>
</reference>
<keyword evidence="2" id="KW-0732">Signal</keyword>
<evidence type="ECO:0000256" key="1">
    <source>
        <dbReference type="SAM" id="MobiDB-lite"/>
    </source>
</evidence>
<reference evidence="3" key="4">
    <citation type="submission" date="2025-09" db="UniProtKB">
        <authorList>
            <consortium name="Ensembl"/>
        </authorList>
    </citation>
    <scope>IDENTIFICATION</scope>
</reference>
<keyword evidence="4" id="KW-1185">Reference proteome</keyword>
<feature type="chain" id="PRO_5014136624" evidence="2">
    <location>
        <begin position="22"/>
        <end position="62"/>
    </location>
</feature>
<organism evidence="3 4">
    <name type="scientific">Gorilla gorilla gorilla</name>
    <name type="common">Western lowland gorilla</name>
    <dbReference type="NCBI Taxonomy" id="9595"/>
    <lineage>
        <taxon>Eukaryota</taxon>
        <taxon>Metazoa</taxon>
        <taxon>Chordata</taxon>
        <taxon>Craniata</taxon>
        <taxon>Vertebrata</taxon>
        <taxon>Euteleostomi</taxon>
        <taxon>Mammalia</taxon>
        <taxon>Eutheria</taxon>
        <taxon>Euarchontoglires</taxon>
        <taxon>Primates</taxon>
        <taxon>Haplorrhini</taxon>
        <taxon>Catarrhini</taxon>
        <taxon>Hominidae</taxon>
        <taxon>Gorilla</taxon>
    </lineage>
</organism>
<dbReference type="AlphaFoldDB" id="A0A2I2Y8R0"/>
<dbReference type="Bgee" id="ENSGGOG00000005624">
    <property type="expression patterns" value="Expressed in adult mammalian kidney and 6 other cell types or tissues"/>
</dbReference>
<feature type="signal peptide" evidence="2">
    <location>
        <begin position="1"/>
        <end position="21"/>
    </location>
</feature>
<gene>
    <name evidence="3" type="primary">RDH11</name>
</gene>